<dbReference type="InterPro" id="IPR000917">
    <property type="entry name" value="Sulfatase_N"/>
</dbReference>
<dbReference type="InterPro" id="IPR050448">
    <property type="entry name" value="OpgB/LTA_synthase_biosynth"/>
</dbReference>
<evidence type="ECO:0000313" key="8">
    <source>
        <dbReference type="EMBL" id="GAA5176547.1"/>
    </source>
</evidence>
<evidence type="ECO:0000256" key="4">
    <source>
        <dbReference type="ARBA" id="ARBA00022989"/>
    </source>
</evidence>
<comment type="subcellular location">
    <subcellularLocation>
        <location evidence="1">Cell membrane</location>
        <topology evidence="1">Multi-pass membrane protein</topology>
    </subcellularLocation>
</comment>
<reference evidence="9" key="1">
    <citation type="journal article" date="2019" name="Int. J. Syst. Evol. Microbiol.">
        <title>The Global Catalogue of Microorganisms (GCM) 10K type strain sequencing project: providing services to taxonomists for standard genome sequencing and annotation.</title>
        <authorList>
            <consortium name="The Broad Institute Genomics Platform"/>
            <consortium name="The Broad Institute Genome Sequencing Center for Infectious Disease"/>
            <person name="Wu L."/>
            <person name="Ma J."/>
        </authorList>
    </citation>
    <scope>NUCLEOTIDE SEQUENCE [LARGE SCALE GENOMIC DNA]</scope>
    <source>
        <strain evidence="9">JCM 18472</strain>
    </source>
</reference>
<evidence type="ECO:0000313" key="9">
    <source>
        <dbReference type="Proteomes" id="UP001500074"/>
    </source>
</evidence>
<evidence type="ECO:0000259" key="7">
    <source>
        <dbReference type="Pfam" id="PF00884"/>
    </source>
</evidence>
<dbReference type="RefSeq" id="WP_031384867.1">
    <property type="nucleotide sequence ID" value="NZ_BAABKI010000023.1"/>
</dbReference>
<organism evidence="8 9">
    <name type="scientific">Modicisalibacter zincidurans</name>
    <dbReference type="NCBI Taxonomy" id="1178777"/>
    <lineage>
        <taxon>Bacteria</taxon>
        <taxon>Pseudomonadati</taxon>
        <taxon>Pseudomonadota</taxon>
        <taxon>Gammaproteobacteria</taxon>
        <taxon>Oceanospirillales</taxon>
        <taxon>Halomonadaceae</taxon>
        <taxon>Modicisalibacter</taxon>
    </lineage>
</organism>
<dbReference type="CDD" id="cd16015">
    <property type="entry name" value="LTA_synthase"/>
    <property type="match status" value="1"/>
</dbReference>
<feature type="domain" description="Sulfatase N-terminal" evidence="7">
    <location>
        <begin position="189"/>
        <end position="472"/>
    </location>
</feature>
<evidence type="ECO:0000256" key="3">
    <source>
        <dbReference type="ARBA" id="ARBA00022692"/>
    </source>
</evidence>
<evidence type="ECO:0000256" key="6">
    <source>
        <dbReference type="SAM" id="Phobius"/>
    </source>
</evidence>
<proteinExistence type="predicted"/>
<feature type="transmembrane region" description="Helical" evidence="6">
    <location>
        <begin position="63"/>
        <end position="80"/>
    </location>
</feature>
<name>A0ABP9RFL0_9GAMM</name>
<feature type="transmembrane region" description="Helical" evidence="6">
    <location>
        <begin position="109"/>
        <end position="130"/>
    </location>
</feature>
<accession>A0ABP9RFL0</accession>
<dbReference type="EMBL" id="BAABKI010000023">
    <property type="protein sequence ID" value="GAA5176547.1"/>
    <property type="molecule type" value="Genomic_DNA"/>
</dbReference>
<dbReference type="Proteomes" id="UP001500074">
    <property type="component" value="Unassembled WGS sequence"/>
</dbReference>
<evidence type="ECO:0000256" key="2">
    <source>
        <dbReference type="ARBA" id="ARBA00022475"/>
    </source>
</evidence>
<keyword evidence="4 6" id="KW-1133">Transmembrane helix</keyword>
<gene>
    <name evidence="8" type="ORF">GCM10023342_22160</name>
</gene>
<feature type="transmembrane region" description="Helical" evidence="6">
    <location>
        <begin position="142"/>
        <end position="159"/>
    </location>
</feature>
<dbReference type="SUPFAM" id="SSF53649">
    <property type="entry name" value="Alkaline phosphatase-like"/>
    <property type="match status" value="1"/>
</dbReference>
<keyword evidence="2" id="KW-1003">Cell membrane</keyword>
<dbReference type="Gene3D" id="3.40.720.10">
    <property type="entry name" value="Alkaline Phosphatase, subunit A"/>
    <property type="match status" value="1"/>
</dbReference>
<evidence type="ECO:0000256" key="5">
    <source>
        <dbReference type="ARBA" id="ARBA00023136"/>
    </source>
</evidence>
<sequence length="526" mass="58722">MSTRLPAGRWWAIAYLGLCIGYAMTTVFSLSHFWALPVLVLWLMLAWEFRWGAPAHQVVRPRAWPWSLLPLALWWIYLFLADSYGKVDLGAVIFHLQAGIADNGSGGRIFVGMVYTLTGLIMLGIFTWLVRVDQRWRLLERVLVLFLLAFNPLLFGITLEGASIVAEDGAWLERRYVPPQIEAMPENPPNLIYLYMESTEGTYADESRFGDVYADLETLGQRGVVFKGLRQIANTGWTTAGMIASQCGTPLIPAGLLHDSQLEPLEYVVPGVDCLGDLLSRRGYNLTFMGGASLDFAGKGLFYKQHGFDTVLGREALSPRLDDPGYLNSWGLYDDSLLDMAVQRVRTLQRQPEPFGLFAATLSAHPPYGYPARRCRNNQGAFDGKNILYSIKCTGWLTRRFVERLEREGLLDNTLVVIASDHLAMKNSAWQALTAGERENTLIMFGNGLEPRVIERESSMVDVLPTVLEAMGFEVPANRAGLGASLLSPAQTLLERHGIETIDARMRSESALQQRLWKPSSGESPR</sequence>
<dbReference type="PANTHER" id="PTHR47371">
    <property type="entry name" value="LIPOTEICHOIC ACID SYNTHASE"/>
    <property type="match status" value="1"/>
</dbReference>
<keyword evidence="9" id="KW-1185">Reference proteome</keyword>
<comment type="caution">
    <text evidence="8">The sequence shown here is derived from an EMBL/GenBank/DDBJ whole genome shotgun (WGS) entry which is preliminary data.</text>
</comment>
<dbReference type="PANTHER" id="PTHR47371:SF3">
    <property type="entry name" value="PHOSPHOGLYCEROL TRANSFERASE I"/>
    <property type="match status" value="1"/>
</dbReference>
<evidence type="ECO:0000256" key="1">
    <source>
        <dbReference type="ARBA" id="ARBA00004651"/>
    </source>
</evidence>
<feature type="transmembrane region" description="Helical" evidence="6">
    <location>
        <begin position="34"/>
        <end position="51"/>
    </location>
</feature>
<feature type="transmembrane region" description="Helical" evidence="6">
    <location>
        <begin position="12"/>
        <end position="28"/>
    </location>
</feature>
<dbReference type="InterPro" id="IPR017850">
    <property type="entry name" value="Alkaline_phosphatase_core_sf"/>
</dbReference>
<protein>
    <recommendedName>
        <fullName evidence="7">Sulfatase N-terminal domain-containing protein</fullName>
    </recommendedName>
</protein>
<keyword evidence="3 6" id="KW-0812">Transmembrane</keyword>
<keyword evidence="5 6" id="KW-0472">Membrane</keyword>
<dbReference type="Pfam" id="PF00884">
    <property type="entry name" value="Sulfatase"/>
    <property type="match status" value="1"/>
</dbReference>